<keyword evidence="4" id="KW-1185">Reference proteome</keyword>
<dbReference type="RefSeq" id="WP_344926680.1">
    <property type="nucleotide sequence ID" value="NZ_BAAAYK010000038.1"/>
</dbReference>
<dbReference type="InterPro" id="IPR025736">
    <property type="entry name" value="PucR_C-HTH_dom"/>
</dbReference>
<gene>
    <name evidence="3" type="ORF">GCM10020366_26820</name>
</gene>
<dbReference type="InterPro" id="IPR051448">
    <property type="entry name" value="CdaR-like_regulators"/>
</dbReference>
<evidence type="ECO:0000313" key="3">
    <source>
        <dbReference type="EMBL" id="GAA3357704.1"/>
    </source>
</evidence>
<dbReference type="PANTHER" id="PTHR33744:SF1">
    <property type="entry name" value="DNA-BINDING TRANSCRIPTIONAL ACTIVATOR ADER"/>
    <property type="match status" value="1"/>
</dbReference>
<organism evidence="3 4">
    <name type="scientific">Saccharopolyspora gregorii</name>
    <dbReference type="NCBI Taxonomy" id="33914"/>
    <lineage>
        <taxon>Bacteria</taxon>
        <taxon>Bacillati</taxon>
        <taxon>Actinomycetota</taxon>
        <taxon>Actinomycetes</taxon>
        <taxon>Pseudonocardiales</taxon>
        <taxon>Pseudonocardiaceae</taxon>
        <taxon>Saccharopolyspora</taxon>
    </lineage>
</organism>
<feature type="domain" description="Purine catabolism PurC-like" evidence="1">
    <location>
        <begin position="12"/>
        <end position="123"/>
    </location>
</feature>
<dbReference type="Pfam" id="PF13556">
    <property type="entry name" value="HTH_30"/>
    <property type="match status" value="1"/>
</dbReference>
<dbReference type="Proteomes" id="UP001500483">
    <property type="component" value="Unassembled WGS sequence"/>
</dbReference>
<dbReference type="InterPro" id="IPR012914">
    <property type="entry name" value="PucR_dom"/>
</dbReference>
<comment type="caution">
    <text evidence="3">The sequence shown here is derived from an EMBL/GenBank/DDBJ whole genome shotgun (WGS) entry which is preliminary data.</text>
</comment>
<dbReference type="InterPro" id="IPR042070">
    <property type="entry name" value="PucR_C-HTH_sf"/>
</dbReference>
<dbReference type="Gene3D" id="1.10.10.2840">
    <property type="entry name" value="PucR C-terminal helix-turn-helix domain"/>
    <property type="match status" value="1"/>
</dbReference>
<dbReference type="EMBL" id="BAAAYK010000038">
    <property type="protein sequence ID" value="GAA3357704.1"/>
    <property type="molecule type" value="Genomic_DNA"/>
</dbReference>
<dbReference type="PANTHER" id="PTHR33744">
    <property type="entry name" value="CARBOHYDRATE DIACID REGULATOR"/>
    <property type="match status" value="1"/>
</dbReference>
<sequence length="485" mass="50177">MCNTAIVLSLDDVVAIPELALRVIVEPAAERPLRWVTTSELTDPDRYLEGGELLLTTGLVRQDWAAYVRRVDRAGVAALGFGTGLSHAEVPQALVEAARAAGLGLVVVPEATPFIAVSKAVAGLLADQERESTVSALRVQQELTRVISRKDGPARVLGVLGRAARGSAGLVDAAGTPLVPARFRLPDAARRALGTLRSGGGTGAVTETGAEGTTVVQPLGAGVDGPFLVLLAPGPLDAVLRAVLVSTVALLTLDAERSRAAADAELRLRDQAAALVLDGAVDAGAGVAALLGGSPVPPRTVRVLRASGVPAGARERLAREHPEVLTTAPADGNIALVVADGAAREVADLLAGLRAGVGVGPAVPVADARTSDAAARTALAAADREVVDWDERFRGSVRAGLPDHAARALAASILRDLAAEPELLRTLHTYLAHLGHWQPAADELGIHRNTLRKRIARIEELTGRDVDTAAGRADLWIAVVIAREP</sequence>
<evidence type="ECO:0000259" key="2">
    <source>
        <dbReference type="Pfam" id="PF13556"/>
    </source>
</evidence>
<proteinExistence type="predicted"/>
<name>A0ABP6RQY1_9PSEU</name>
<dbReference type="Pfam" id="PF07905">
    <property type="entry name" value="PucR"/>
    <property type="match status" value="1"/>
</dbReference>
<evidence type="ECO:0000259" key="1">
    <source>
        <dbReference type="Pfam" id="PF07905"/>
    </source>
</evidence>
<evidence type="ECO:0000313" key="4">
    <source>
        <dbReference type="Proteomes" id="UP001500483"/>
    </source>
</evidence>
<feature type="domain" description="PucR C-terminal helix-turn-helix" evidence="2">
    <location>
        <begin position="423"/>
        <end position="479"/>
    </location>
</feature>
<accession>A0ABP6RQY1</accession>
<reference evidence="4" key="1">
    <citation type="journal article" date="2019" name="Int. J. Syst. Evol. Microbiol.">
        <title>The Global Catalogue of Microorganisms (GCM) 10K type strain sequencing project: providing services to taxonomists for standard genome sequencing and annotation.</title>
        <authorList>
            <consortium name="The Broad Institute Genomics Platform"/>
            <consortium name="The Broad Institute Genome Sequencing Center for Infectious Disease"/>
            <person name="Wu L."/>
            <person name="Ma J."/>
        </authorList>
    </citation>
    <scope>NUCLEOTIDE SEQUENCE [LARGE SCALE GENOMIC DNA]</scope>
    <source>
        <strain evidence="4">JCM 9687</strain>
    </source>
</reference>
<protein>
    <submittedName>
        <fullName evidence="3">PucR family transcriptional regulator</fullName>
    </submittedName>
</protein>